<evidence type="ECO:0000259" key="2">
    <source>
        <dbReference type="Pfam" id="PF20151"/>
    </source>
</evidence>
<feature type="domain" description="DUF6533" evidence="2">
    <location>
        <begin position="32"/>
        <end position="76"/>
    </location>
</feature>
<gene>
    <name evidence="3" type="ORF">PIIN_00497</name>
</gene>
<keyword evidence="4" id="KW-1185">Reference proteome</keyword>
<feature type="transmembrane region" description="Helical" evidence="1">
    <location>
        <begin position="66"/>
        <end position="84"/>
    </location>
</feature>
<sequence>MTAVATPSLANLADLIKQFITAVDNLQSCRFTSAAAATIYVYNIVLTFDEEVEYFWTKFKLTFPNLLYISNRYVILGFFLNAVYDLAGFHGPFSDAYCKKNIQVIGFTLAHLGWTSIMTLRVVALWRANKHLVRLIWFLWLCTMTAICVLTYYSYRAVIETMSYNVYIRICAPENNPSIMLAAPIPPTLYELFLTILTLIKTFHVVKATKSTASPLLHVLARDATVISTTNIIAWHALPGALTYLLLYLYWALLSTFIARLVLNLRKTYYDTRVVASQPMTTGNRMSTNIAFNTTKRGAVRRPHSTFVGVETSEEMGGYFAQIGSRFILGDGELGMDDSYIESSSERMDDIETAHTLETEDLDHGSHVVHMRSFHNRHV</sequence>
<dbReference type="AlphaFoldDB" id="G4U2T0"/>
<evidence type="ECO:0000313" key="4">
    <source>
        <dbReference type="Proteomes" id="UP000007148"/>
    </source>
</evidence>
<dbReference type="HOGENOM" id="CLU_058087_0_0_1"/>
<dbReference type="OrthoDB" id="2686513at2759"/>
<feature type="transmembrane region" description="Helical" evidence="1">
    <location>
        <begin position="135"/>
        <end position="155"/>
    </location>
</feature>
<evidence type="ECO:0000256" key="1">
    <source>
        <dbReference type="SAM" id="Phobius"/>
    </source>
</evidence>
<keyword evidence="1" id="KW-1133">Transmembrane helix</keyword>
<organism evidence="3 4">
    <name type="scientific">Serendipita indica (strain DSM 11827)</name>
    <name type="common">Root endophyte fungus</name>
    <name type="synonym">Piriformospora indica</name>
    <dbReference type="NCBI Taxonomy" id="1109443"/>
    <lineage>
        <taxon>Eukaryota</taxon>
        <taxon>Fungi</taxon>
        <taxon>Dikarya</taxon>
        <taxon>Basidiomycota</taxon>
        <taxon>Agaricomycotina</taxon>
        <taxon>Agaricomycetes</taxon>
        <taxon>Sebacinales</taxon>
        <taxon>Serendipitaceae</taxon>
        <taxon>Serendipita</taxon>
    </lineage>
</organism>
<reference evidence="3 4" key="1">
    <citation type="journal article" date="2011" name="PLoS Pathog.">
        <title>Endophytic Life Strategies Decoded by Genome and Transcriptome Analyses of the Mutualistic Root Symbiont Piriformospora indica.</title>
        <authorList>
            <person name="Zuccaro A."/>
            <person name="Lahrmann U."/>
            <person name="Guldener U."/>
            <person name="Langen G."/>
            <person name="Pfiffi S."/>
            <person name="Biedenkopf D."/>
            <person name="Wong P."/>
            <person name="Samans B."/>
            <person name="Grimm C."/>
            <person name="Basiewicz M."/>
            <person name="Murat C."/>
            <person name="Martin F."/>
            <person name="Kogel K.H."/>
        </authorList>
    </citation>
    <scope>NUCLEOTIDE SEQUENCE [LARGE SCALE GENOMIC DNA]</scope>
    <source>
        <strain evidence="3 4">DSM 11827</strain>
    </source>
</reference>
<dbReference type="Proteomes" id="UP000007148">
    <property type="component" value="Unassembled WGS sequence"/>
</dbReference>
<dbReference type="InParanoid" id="G4U2T0"/>
<feature type="transmembrane region" description="Helical" evidence="1">
    <location>
        <begin position="188"/>
        <end position="207"/>
    </location>
</feature>
<protein>
    <recommendedName>
        <fullName evidence="2">DUF6533 domain-containing protein</fullName>
    </recommendedName>
</protein>
<keyword evidence="1" id="KW-0812">Transmembrane</keyword>
<dbReference type="EMBL" id="CAFZ01001876">
    <property type="protein sequence ID" value="CCA77850.1"/>
    <property type="molecule type" value="Genomic_DNA"/>
</dbReference>
<proteinExistence type="predicted"/>
<dbReference type="Pfam" id="PF20151">
    <property type="entry name" value="DUF6533"/>
    <property type="match status" value="1"/>
</dbReference>
<name>G4U2T0_SERID</name>
<dbReference type="InterPro" id="IPR045340">
    <property type="entry name" value="DUF6533"/>
</dbReference>
<evidence type="ECO:0000313" key="3">
    <source>
        <dbReference type="EMBL" id="CCA77850.1"/>
    </source>
</evidence>
<accession>G4U2T0</accession>
<feature type="transmembrane region" description="Helical" evidence="1">
    <location>
        <begin position="104"/>
        <end position="123"/>
    </location>
</feature>
<keyword evidence="1" id="KW-0472">Membrane</keyword>
<comment type="caution">
    <text evidence="3">The sequence shown here is derived from an EMBL/GenBank/DDBJ whole genome shotgun (WGS) entry which is preliminary data.</text>
</comment>